<dbReference type="InterPro" id="IPR003439">
    <property type="entry name" value="ABC_transporter-like_ATP-bd"/>
</dbReference>
<keyword evidence="3" id="KW-0067">ATP-binding</keyword>
<dbReference type="RefSeq" id="WP_141918414.1">
    <property type="nucleotide sequence ID" value="NZ_BAAAYS010000004.1"/>
</dbReference>
<name>A0A543HSG0_9MICO</name>
<keyword evidence="2" id="KW-0547">Nucleotide-binding</keyword>
<dbReference type="InterPro" id="IPR003593">
    <property type="entry name" value="AAA+_ATPase"/>
</dbReference>
<dbReference type="Pfam" id="PF00005">
    <property type="entry name" value="ABC_tran"/>
    <property type="match status" value="1"/>
</dbReference>
<dbReference type="Proteomes" id="UP000318331">
    <property type="component" value="Unassembled WGS sequence"/>
</dbReference>
<dbReference type="PROSITE" id="PS50893">
    <property type="entry name" value="ABC_TRANSPORTER_2"/>
    <property type="match status" value="1"/>
</dbReference>
<evidence type="ECO:0000256" key="3">
    <source>
        <dbReference type="ARBA" id="ARBA00022840"/>
    </source>
</evidence>
<feature type="domain" description="ABC transporter" evidence="4">
    <location>
        <begin position="12"/>
        <end position="267"/>
    </location>
</feature>
<evidence type="ECO:0000313" key="6">
    <source>
        <dbReference type="Proteomes" id="UP000318331"/>
    </source>
</evidence>
<organism evidence="5 6">
    <name type="scientific">Klugiella xanthotipulae</name>
    <dbReference type="NCBI Taxonomy" id="244735"/>
    <lineage>
        <taxon>Bacteria</taxon>
        <taxon>Bacillati</taxon>
        <taxon>Actinomycetota</taxon>
        <taxon>Actinomycetes</taxon>
        <taxon>Micrococcales</taxon>
        <taxon>Microbacteriaceae</taxon>
        <taxon>Klugiella</taxon>
    </lineage>
</organism>
<evidence type="ECO:0000259" key="4">
    <source>
        <dbReference type="PROSITE" id="PS50893"/>
    </source>
</evidence>
<dbReference type="AlphaFoldDB" id="A0A543HSG0"/>
<reference evidence="5 6" key="1">
    <citation type="submission" date="2019-06" db="EMBL/GenBank/DDBJ databases">
        <title>Sequencing the genomes of 1000 actinobacteria strains.</title>
        <authorList>
            <person name="Klenk H.-P."/>
        </authorList>
    </citation>
    <scope>NUCLEOTIDE SEQUENCE [LARGE SCALE GENOMIC DNA]</scope>
    <source>
        <strain evidence="5 6">DSM 18031</strain>
    </source>
</reference>
<accession>A0A543HSG0</accession>
<dbReference type="SMART" id="SM00382">
    <property type="entry name" value="AAA"/>
    <property type="match status" value="1"/>
</dbReference>
<dbReference type="InterPro" id="IPR050319">
    <property type="entry name" value="ABC_transp_ATP-bind"/>
</dbReference>
<dbReference type="GO" id="GO:0016887">
    <property type="term" value="F:ATP hydrolysis activity"/>
    <property type="evidence" value="ECO:0007669"/>
    <property type="project" value="InterPro"/>
</dbReference>
<dbReference type="InterPro" id="IPR027417">
    <property type="entry name" value="P-loop_NTPase"/>
</dbReference>
<dbReference type="CDD" id="cd03257">
    <property type="entry name" value="ABC_NikE_OppD_transporters"/>
    <property type="match status" value="1"/>
</dbReference>
<keyword evidence="6" id="KW-1185">Reference proteome</keyword>
<gene>
    <name evidence="5" type="ORF">FB466_2218</name>
</gene>
<dbReference type="EMBL" id="VFPN01000003">
    <property type="protein sequence ID" value="TQM61275.1"/>
    <property type="molecule type" value="Genomic_DNA"/>
</dbReference>
<dbReference type="Gene3D" id="3.40.50.300">
    <property type="entry name" value="P-loop containing nucleotide triphosphate hydrolases"/>
    <property type="match status" value="1"/>
</dbReference>
<evidence type="ECO:0000313" key="5">
    <source>
        <dbReference type="EMBL" id="TQM61275.1"/>
    </source>
</evidence>
<sequence>MVERLARENDEIVVSDLSIYYPAHGGSAEHQAVEGVSFSVPRGSVYGLLGESGSGKSTLARVLAARADEGNSRVSPIVNSGVATVLGEDVVKLSKKKRNQLTADIGFLSQSAGATLPPDRTVADVILEPIVERTKKFDRKAVGLVIAEMMDLLALPLTMLNNYPHELSKGQRQRIAVMRAMVMQPKILVADEPTLGVDVANRPRIINLLAHFREKNEMTLLLVSHDIAVLEHLVEELIVLQEGSLVGRGTIEDVFSAADHGYVRRLADALRATAYDELSTD</sequence>
<dbReference type="PANTHER" id="PTHR43776">
    <property type="entry name" value="TRANSPORT ATP-BINDING PROTEIN"/>
    <property type="match status" value="1"/>
</dbReference>
<dbReference type="GO" id="GO:0055085">
    <property type="term" value="P:transmembrane transport"/>
    <property type="evidence" value="ECO:0007669"/>
    <property type="project" value="UniProtKB-ARBA"/>
</dbReference>
<keyword evidence="1" id="KW-0813">Transport</keyword>
<evidence type="ECO:0000256" key="1">
    <source>
        <dbReference type="ARBA" id="ARBA00022448"/>
    </source>
</evidence>
<proteinExistence type="predicted"/>
<comment type="caution">
    <text evidence="5">The sequence shown here is derived from an EMBL/GenBank/DDBJ whole genome shotgun (WGS) entry which is preliminary data.</text>
</comment>
<dbReference type="OrthoDB" id="5113678at2"/>
<protein>
    <submittedName>
        <fullName evidence="5">ABC-type dipeptide/oligopeptide/nickel transport system ATPase component</fullName>
    </submittedName>
</protein>
<dbReference type="GO" id="GO:0005524">
    <property type="term" value="F:ATP binding"/>
    <property type="evidence" value="ECO:0007669"/>
    <property type="project" value="UniProtKB-KW"/>
</dbReference>
<dbReference type="SUPFAM" id="SSF52540">
    <property type="entry name" value="P-loop containing nucleoside triphosphate hydrolases"/>
    <property type="match status" value="1"/>
</dbReference>
<evidence type="ECO:0000256" key="2">
    <source>
        <dbReference type="ARBA" id="ARBA00022741"/>
    </source>
</evidence>